<accession>A0A1F4UQE2</accession>
<dbReference type="InterPro" id="IPR028098">
    <property type="entry name" value="Glyco_trans_4-like_N"/>
</dbReference>
<dbReference type="PANTHER" id="PTHR45947">
    <property type="entry name" value="SULFOQUINOVOSYL TRANSFERASE SQD2"/>
    <property type="match status" value="1"/>
</dbReference>
<dbReference type="InterPro" id="IPR050194">
    <property type="entry name" value="Glycosyltransferase_grp1"/>
</dbReference>
<feature type="domain" description="Glycosyl transferase family 1" evidence="1">
    <location>
        <begin position="194"/>
        <end position="344"/>
    </location>
</feature>
<dbReference type="Pfam" id="PF00534">
    <property type="entry name" value="Glycos_transf_1"/>
    <property type="match status" value="2"/>
</dbReference>
<dbReference type="PANTHER" id="PTHR45947:SF3">
    <property type="entry name" value="SULFOQUINOVOSYL TRANSFERASE SQD2"/>
    <property type="match status" value="1"/>
</dbReference>
<dbReference type="Gene3D" id="3.40.50.2000">
    <property type="entry name" value="Glycogen Phosphorylase B"/>
    <property type="match status" value="4"/>
</dbReference>
<feature type="domain" description="Glycosyl transferase family 1" evidence="1">
    <location>
        <begin position="561"/>
        <end position="727"/>
    </location>
</feature>
<dbReference type="SUPFAM" id="SSF53756">
    <property type="entry name" value="UDP-Glycosyltransferase/glycogen phosphorylase"/>
    <property type="match status" value="2"/>
</dbReference>
<feature type="domain" description="Glycosyltransferase subfamily 4-like N-terminal" evidence="2">
    <location>
        <begin position="437"/>
        <end position="554"/>
    </location>
</feature>
<evidence type="ECO:0000259" key="1">
    <source>
        <dbReference type="Pfam" id="PF00534"/>
    </source>
</evidence>
<dbReference type="InterPro" id="IPR001296">
    <property type="entry name" value="Glyco_trans_1"/>
</dbReference>
<dbReference type="CDD" id="cd03801">
    <property type="entry name" value="GT4_PimA-like"/>
    <property type="match status" value="2"/>
</dbReference>
<dbReference type="AlphaFoldDB" id="A0A1F4UQE2"/>
<sequence>MKILIASGIFPPDIGGPAVYVKKLADELKKKNIEISVITYSDSQKDYSDNFPLVRIIRGRSLLIRYFFYFRNLFKIAKDAHIIYAQDLFSSGLPSALVKKFLKKKLIIRLGGDFLWEKAVEKGWSEKPLSRYYEKTKNFKERLFFWLGRQVLKTADLVIFSTSWQKEIYFKNYKIKKEKAKIIENPFPQDKPFSKAANNQKIIFAGRLIKLKNIDYLIKSFKLILVKNPDLRLEIIGQGPQKKYLEKITRENNLEKNVIFRDKLSFQKLTQEISKCFLVILPSLSEVSPNLALECIKLKKPILLTKETGFYERFKNNLIFIDPFNQKDLTDKINYLLDEENYKKYQERISLISADYSWPEVVESHINIFNNLIKKKVLMIGTDRTWFGVDYSGDVIERHEEYARRLKPWLKGLKIIVFSKKGFKKKKFKNNLTAYPTNSLLKIFYVFDAYRIGRKHLDSGLIIVQDPFITGLAGWFLKKKLKIPLLIHFHGDFWENKYWLEERWFNFLLLFLSKFLTKRADGIRAVSSGIRQKLIAAGIDKNKIRVIPTPVDLEIFENYDREKVRDLREKHQNKKTIINVGRRAEITKDYENLFKTISLVYEKYKNLAFLQIGADFYLPEKIKADESLILTSTPKIKQSELTNYYHASDVYVSSSKHESFGKVLIEAMAAGLPVVATATTGSKEIVIDGKNGFLTPIGDSRGLTEKALYLLNHPEKARQMGEAGRKMVKVRFNRQKNIGKIVNFWRDLVE</sequence>
<proteinExistence type="predicted"/>
<name>A0A1F4UQE2_UNCKA</name>
<feature type="domain" description="Glycosyltransferase subfamily 4-like N-terminal" evidence="2">
    <location>
        <begin position="14"/>
        <end position="187"/>
    </location>
</feature>
<dbReference type="Pfam" id="PF13439">
    <property type="entry name" value="Glyco_transf_4"/>
    <property type="match status" value="2"/>
</dbReference>
<gene>
    <name evidence="3" type="ORF">A2713_01990</name>
</gene>
<dbReference type="EMBL" id="MEUX01000022">
    <property type="protein sequence ID" value="OGC47112.1"/>
    <property type="molecule type" value="Genomic_DNA"/>
</dbReference>
<organism evidence="3 4">
    <name type="scientific">candidate division WWE3 bacterium RIFCSPHIGHO2_01_FULL_35_17</name>
    <dbReference type="NCBI Taxonomy" id="1802614"/>
    <lineage>
        <taxon>Bacteria</taxon>
        <taxon>Katanobacteria</taxon>
    </lineage>
</organism>
<reference evidence="3 4" key="1">
    <citation type="journal article" date="2016" name="Nat. Commun.">
        <title>Thousands of microbial genomes shed light on interconnected biogeochemical processes in an aquifer system.</title>
        <authorList>
            <person name="Anantharaman K."/>
            <person name="Brown C.T."/>
            <person name="Hug L.A."/>
            <person name="Sharon I."/>
            <person name="Castelle C.J."/>
            <person name="Probst A.J."/>
            <person name="Thomas B.C."/>
            <person name="Singh A."/>
            <person name="Wilkins M.J."/>
            <person name="Karaoz U."/>
            <person name="Brodie E.L."/>
            <person name="Williams K.H."/>
            <person name="Hubbard S.S."/>
            <person name="Banfield J.F."/>
        </authorList>
    </citation>
    <scope>NUCLEOTIDE SEQUENCE [LARGE SCALE GENOMIC DNA]</scope>
</reference>
<dbReference type="GO" id="GO:0016757">
    <property type="term" value="F:glycosyltransferase activity"/>
    <property type="evidence" value="ECO:0007669"/>
    <property type="project" value="InterPro"/>
</dbReference>
<evidence type="ECO:0000313" key="3">
    <source>
        <dbReference type="EMBL" id="OGC47112.1"/>
    </source>
</evidence>
<dbReference type="Proteomes" id="UP000176444">
    <property type="component" value="Unassembled WGS sequence"/>
</dbReference>
<protein>
    <recommendedName>
        <fullName evidence="5">Glycosyltransferase</fullName>
    </recommendedName>
</protein>
<evidence type="ECO:0000313" key="4">
    <source>
        <dbReference type="Proteomes" id="UP000176444"/>
    </source>
</evidence>
<evidence type="ECO:0008006" key="5">
    <source>
        <dbReference type="Google" id="ProtNLM"/>
    </source>
</evidence>
<evidence type="ECO:0000259" key="2">
    <source>
        <dbReference type="Pfam" id="PF13439"/>
    </source>
</evidence>
<comment type="caution">
    <text evidence="3">The sequence shown here is derived from an EMBL/GenBank/DDBJ whole genome shotgun (WGS) entry which is preliminary data.</text>
</comment>